<sequence length="82" mass="8911">MSGRPSDEDIARADIVMAAEVEADDLEVKVAPDHQVEFHGDDQAASGTNRENLPESVTDGARYRSVRISYALQARAARVNPT</sequence>
<keyword evidence="2" id="KW-1185">Reference proteome</keyword>
<dbReference type="OrthoDB" id="3541795at2"/>
<proteinExistence type="predicted"/>
<dbReference type="RefSeq" id="WP_137251806.1">
    <property type="nucleotide sequence ID" value="NZ_SZQA01000073.1"/>
</dbReference>
<accession>A0A4U3LNJ2</accession>
<dbReference type="Proteomes" id="UP000308705">
    <property type="component" value="Unassembled WGS sequence"/>
</dbReference>
<protein>
    <submittedName>
        <fullName evidence="1">Uncharacterized protein</fullName>
    </submittedName>
</protein>
<evidence type="ECO:0000313" key="1">
    <source>
        <dbReference type="EMBL" id="TKK77361.1"/>
    </source>
</evidence>
<dbReference type="EMBL" id="SZQA01000073">
    <property type="protein sequence ID" value="TKK77361.1"/>
    <property type="molecule type" value="Genomic_DNA"/>
</dbReference>
<organism evidence="1 2">
    <name type="scientific">Herbidospora galbida</name>
    <dbReference type="NCBI Taxonomy" id="2575442"/>
    <lineage>
        <taxon>Bacteria</taxon>
        <taxon>Bacillati</taxon>
        <taxon>Actinomycetota</taxon>
        <taxon>Actinomycetes</taxon>
        <taxon>Streptosporangiales</taxon>
        <taxon>Streptosporangiaceae</taxon>
        <taxon>Herbidospora</taxon>
    </lineage>
</organism>
<comment type="caution">
    <text evidence="1">The sequence shown here is derived from an EMBL/GenBank/DDBJ whole genome shotgun (WGS) entry which is preliminary data.</text>
</comment>
<gene>
    <name evidence="1" type="ORF">FDA94_37690</name>
</gene>
<evidence type="ECO:0000313" key="2">
    <source>
        <dbReference type="Proteomes" id="UP000308705"/>
    </source>
</evidence>
<dbReference type="AlphaFoldDB" id="A0A4U3LNJ2"/>
<name>A0A4U3LNJ2_9ACTN</name>
<reference evidence="1 2" key="1">
    <citation type="submission" date="2019-04" db="EMBL/GenBank/DDBJ databases">
        <title>Herbidospora sp. NEAU-GS14.nov., a novel actinomycete isolated from soil.</title>
        <authorList>
            <person name="Han L."/>
        </authorList>
    </citation>
    <scope>NUCLEOTIDE SEQUENCE [LARGE SCALE GENOMIC DNA]</scope>
    <source>
        <strain evidence="1 2">NEAU-GS14</strain>
    </source>
</reference>